<dbReference type="InterPro" id="IPR039426">
    <property type="entry name" value="TonB-dep_rcpt-like"/>
</dbReference>
<evidence type="ECO:0000256" key="8">
    <source>
        <dbReference type="PROSITE-ProRule" id="PRU01360"/>
    </source>
</evidence>
<evidence type="ECO:0000256" key="9">
    <source>
        <dbReference type="RuleBase" id="RU003357"/>
    </source>
</evidence>
<keyword evidence="2 8" id="KW-0813">Transport</keyword>
<dbReference type="InterPro" id="IPR037066">
    <property type="entry name" value="Plug_dom_sf"/>
</dbReference>
<dbReference type="SUPFAM" id="SSF49464">
    <property type="entry name" value="Carboxypeptidase regulatory domain-like"/>
    <property type="match status" value="1"/>
</dbReference>
<dbReference type="Pfam" id="PF13715">
    <property type="entry name" value="CarbopepD_reg_2"/>
    <property type="match status" value="1"/>
</dbReference>
<dbReference type="PROSITE" id="PS52016">
    <property type="entry name" value="TONB_DEPENDENT_REC_3"/>
    <property type="match status" value="1"/>
</dbReference>
<comment type="caution">
    <text evidence="12">The sequence shown here is derived from an EMBL/GenBank/DDBJ whole genome shotgun (WGS) entry which is preliminary data.</text>
</comment>
<evidence type="ECO:0000256" key="4">
    <source>
        <dbReference type="ARBA" id="ARBA00022692"/>
    </source>
</evidence>
<dbReference type="SUPFAM" id="SSF56935">
    <property type="entry name" value="Porins"/>
    <property type="match status" value="1"/>
</dbReference>
<dbReference type="InterPro" id="IPR000531">
    <property type="entry name" value="Beta-barrel_TonB"/>
</dbReference>
<dbReference type="InterPro" id="IPR023997">
    <property type="entry name" value="TonB-dep_OMP_SusC/RagA_CS"/>
</dbReference>
<keyword evidence="13" id="KW-1185">Reference proteome</keyword>
<evidence type="ECO:0000313" key="12">
    <source>
        <dbReference type="EMBL" id="MBC6490287.1"/>
    </source>
</evidence>
<dbReference type="InterPro" id="IPR012910">
    <property type="entry name" value="Plug_dom"/>
</dbReference>
<dbReference type="EMBL" id="MBUA01000001">
    <property type="protein sequence ID" value="MBC6490287.1"/>
    <property type="molecule type" value="Genomic_DNA"/>
</dbReference>
<dbReference type="InterPro" id="IPR023996">
    <property type="entry name" value="TonB-dep_OMP_SusC/RagA"/>
</dbReference>
<keyword evidence="6 8" id="KW-0472">Membrane</keyword>
<keyword evidence="7 8" id="KW-0998">Cell outer membrane</keyword>
<keyword evidence="3 8" id="KW-1134">Transmembrane beta strand</keyword>
<comment type="similarity">
    <text evidence="8 9">Belongs to the TonB-dependent receptor family.</text>
</comment>
<evidence type="ECO:0008006" key="14">
    <source>
        <dbReference type="Google" id="ProtNLM"/>
    </source>
</evidence>
<name>A0ABR7M5I4_9BACT</name>
<organism evidence="12 13">
    <name type="scientific">Flavihumibacter stibioxidans</name>
    <dbReference type="NCBI Taxonomy" id="1834163"/>
    <lineage>
        <taxon>Bacteria</taxon>
        <taxon>Pseudomonadati</taxon>
        <taxon>Bacteroidota</taxon>
        <taxon>Chitinophagia</taxon>
        <taxon>Chitinophagales</taxon>
        <taxon>Chitinophagaceae</taxon>
        <taxon>Flavihumibacter</taxon>
    </lineage>
</organism>
<evidence type="ECO:0000256" key="7">
    <source>
        <dbReference type="ARBA" id="ARBA00023237"/>
    </source>
</evidence>
<dbReference type="InterPro" id="IPR036942">
    <property type="entry name" value="Beta-barrel_TonB_sf"/>
</dbReference>
<accession>A0ABR7M5I4</accession>
<protein>
    <recommendedName>
        <fullName evidence="14">TonB-linked outer membrane protein, SusC/RagA family</fullName>
    </recommendedName>
</protein>
<evidence type="ECO:0000256" key="5">
    <source>
        <dbReference type="ARBA" id="ARBA00023077"/>
    </source>
</evidence>
<dbReference type="NCBIfam" id="TIGR04056">
    <property type="entry name" value="OMP_RagA_SusC"/>
    <property type="match status" value="1"/>
</dbReference>
<dbReference type="Gene3D" id="2.170.130.10">
    <property type="entry name" value="TonB-dependent receptor, plug domain"/>
    <property type="match status" value="1"/>
</dbReference>
<dbReference type="Pfam" id="PF07715">
    <property type="entry name" value="Plug"/>
    <property type="match status" value="1"/>
</dbReference>
<evidence type="ECO:0000256" key="6">
    <source>
        <dbReference type="ARBA" id="ARBA00023136"/>
    </source>
</evidence>
<evidence type="ECO:0000256" key="2">
    <source>
        <dbReference type="ARBA" id="ARBA00022448"/>
    </source>
</evidence>
<evidence type="ECO:0000256" key="1">
    <source>
        <dbReference type="ARBA" id="ARBA00004571"/>
    </source>
</evidence>
<dbReference type="NCBIfam" id="TIGR04057">
    <property type="entry name" value="SusC_RagA_signa"/>
    <property type="match status" value="1"/>
</dbReference>
<dbReference type="Pfam" id="PF00593">
    <property type="entry name" value="TonB_dep_Rec_b-barrel"/>
    <property type="match status" value="1"/>
</dbReference>
<evidence type="ECO:0000256" key="3">
    <source>
        <dbReference type="ARBA" id="ARBA00022452"/>
    </source>
</evidence>
<dbReference type="Gene3D" id="2.40.170.20">
    <property type="entry name" value="TonB-dependent receptor, beta-barrel domain"/>
    <property type="match status" value="1"/>
</dbReference>
<proteinExistence type="inferred from homology"/>
<feature type="domain" description="TonB-dependent receptor-like beta-barrel" evidence="10">
    <location>
        <begin position="420"/>
        <end position="786"/>
    </location>
</feature>
<sequence length="1044" mass="113441">MIKCYHKKTGPAGMNAVIRLLLIQAVPVLLSGNLLANASNTSEAEGPAGVGAYQQQGITGTVTGEGNQPLQGVTVTVKGTNISTTTNEAGTFRINATPGTKIVFSMVGYSSREIAVGNQRSLNISLERAVTQLDDVMVVGYGLKKKSQFTGSAVTLTSEELNKSSLSMANMLQGRAAGVQVTQNNGTPGASLSIRIRGTNSLNANSEPLYVIDGFPVADRVGYSLNPDDVATITILKDAASTAIYGARGANGVILITTKSGSARKSNLNFHSYTGFQKVISRYELMNGHQNALRINAIARQEGNTPPYSDGRLDSLQKGMLGTDWQNEVFRTAQVQSHNISFEGGSAKTNIFASFDYLDQAGVVVHSNYKRIGARVNINHTVNDKLKMSARVFGNMGIQNDLPLAPSTINGFLKQVLKANPASTFDSGVPPTRDAQNPLHFFEAEDRENSTFRTQAYYTLNYELIKGLFLQADAGADMSRTEVNYFAPSTVPNAVGTKGIASVTNLDERDLILNPTAHYSFRVAENNFKLMAGYNLQNFTYKEVGTTATSFSSDELGYNNLAMAQQFSAYSGKALVKRKSWFGRIDYDYNNKYIFTGTYRIDGSSVFGNNNKLGYFPSAAIAWNFSEENMIKDMGLFRTGKLRASYGITGNDRINSGISLATFSGNNSTKYTFDGVSTLSGLAITRLSNPDLKWEQTNSFNLGLDLGFLNDRILLQADYYTKVTKDLLLDRSISPSTGFETRFGNSGEVSNKGFELFLQTTNIRSKGFTWKSTFSYARNNNKVTSLGTNNSDIYVGSFKPDGAASFETPFIIRVGQPIGSIYGYLYDGIIQDKDPVLTTTHPNAEPGDPKFVDVNGDGIVSAEDRVVLGVGVPKVNYGFTNSFSYKGFELDIVMQGQAGGKLVNIQKEDMLNPISSGNGLAQLVTDTWSMTNTGGSIPAKGFYGNAHGGWVNSRFVESSDFLRIKNITLGYTIPERLTKRIGVSVLHLYVNAQNPITWTKYSGVDPEVGNLVNSTSQNQNVARGLDFNAYPVNKMILFGAKLNF</sequence>
<dbReference type="Proteomes" id="UP000765802">
    <property type="component" value="Unassembled WGS sequence"/>
</dbReference>
<keyword evidence="4 8" id="KW-0812">Transmembrane</keyword>
<comment type="subcellular location">
    <subcellularLocation>
        <location evidence="1 8">Cell outer membrane</location>
        <topology evidence="1 8">Multi-pass membrane protein</topology>
    </subcellularLocation>
</comment>
<evidence type="ECO:0000259" key="11">
    <source>
        <dbReference type="Pfam" id="PF07715"/>
    </source>
</evidence>
<feature type="domain" description="TonB-dependent receptor plug" evidence="11">
    <location>
        <begin position="146"/>
        <end position="253"/>
    </location>
</feature>
<keyword evidence="5 9" id="KW-0798">TonB box</keyword>
<dbReference type="InterPro" id="IPR008969">
    <property type="entry name" value="CarboxyPept-like_regulatory"/>
</dbReference>
<reference evidence="12 13" key="1">
    <citation type="submission" date="2016-07" db="EMBL/GenBank/DDBJ databases">
        <title>Genome analysis of Flavihumibacter stibioxidans YS-17.</title>
        <authorList>
            <person name="Shi K."/>
            <person name="Han Y."/>
            <person name="Wang G."/>
        </authorList>
    </citation>
    <scope>NUCLEOTIDE SEQUENCE [LARGE SCALE GENOMIC DNA]</scope>
    <source>
        <strain evidence="12 13">YS-17</strain>
    </source>
</reference>
<evidence type="ECO:0000313" key="13">
    <source>
        <dbReference type="Proteomes" id="UP000765802"/>
    </source>
</evidence>
<evidence type="ECO:0000259" key="10">
    <source>
        <dbReference type="Pfam" id="PF00593"/>
    </source>
</evidence>
<gene>
    <name evidence="12" type="ORF">BC349_04890</name>
</gene>
<dbReference type="Gene3D" id="2.60.40.1120">
    <property type="entry name" value="Carboxypeptidase-like, regulatory domain"/>
    <property type="match status" value="1"/>
</dbReference>